<dbReference type="Pfam" id="PF13937">
    <property type="entry name" value="DUF4212"/>
    <property type="match status" value="1"/>
</dbReference>
<feature type="domain" description="Sodium symporter small subunit" evidence="2">
    <location>
        <begin position="12"/>
        <end position="81"/>
    </location>
</feature>
<accession>A0A3A3FNW5</accession>
<dbReference type="OrthoDB" id="9797746at2"/>
<dbReference type="Proteomes" id="UP000265955">
    <property type="component" value="Unassembled WGS sequence"/>
</dbReference>
<evidence type="ECO:0000313" key="4">
    <source>
        <dbReference type="Proteomes" id="UP000265955"/>
    </source>
</evidence>
<feature type="transmembrane region" description="Helical" evidence="1">
    <location>
        <begin position="52"/>
        <end position="73"/>
    </location>
</feature>
<gene>
    <name evidence="3" type="ORF">D3871_04560</name>
</gene>
<organism evidence="3 4">
    <name type="scientific">Noviherbaspirillum saxi</name>
    <dbReference type="NCBI Taxonomy" id="2320863"/>
    <lineage>
        <taxon>Bacteria</taxon>
        <taxon>Pseudomonadati</taxon>
        <taxon>Pseudomonadota</taxon>
        <taxon>Betaproteobacteria</taxon>
        <taxon>Burkholderiales</taxon>
        <taxon>Oxalobacteraceae</taxon>
        <taxon>Noviherbaspirillum</taxon>
    </lineage>
</organism>
<evidence type="ECO:0000259" key="2">
    <source>
        <dbReference type="Pfam" id="PF13937"/>
    </source>
</evidence>
<dbReference type="EMBL" id="QYUO01000001">
    <property type="protein sequence ID" value="RJF97872.1"/>
    <property type="molecule type" value="Genomic_DNA"/>
</dbReference>
<evidence type="ECO:0000313" key="3">
    <source>
        <dbReference type="EMBL" id="RJF97872.1"/>
    </source>
</evidence>
<keyword evidence="4" id="KW-1185">Reference proteome</keyword>
<protein>
    <submittedName>
        <fullName evidence="3">DUF4212 domain-containing protein</fullName>
    </submittedName>
</protein>
<comment type="caution">
    <text evidence="3">The sequence shown here is derived from an EMBL/GenBank/DDBJ whole genome shotgun (WGS) entry which is preliminary data.</text>
</comment>
<name>A0A3A3FNW5_9BURK</name>
<feature type="transmembrane region" description="Helical" evidence="1">
    <location>
        <begin position="20"/>
        <end position="40"/>
    </location>
</feature>
<evidence type="ECO:0000256" key="1">
    <source>
        <dbReference type="SAM" id="Phobius"/>
    </source>
</evidence>
<dbReference type="NCBIfam" id="TIGR03647">
    <property type="entry name" value="Na_symport_sm"/>
    <property type="match status" value="1"/>
</dbReference>
<dbReference type="AlphaFoldDB" id="A0A3A3FNW5"/>
<keyword evidence="1" id="KW-0472">Membrane</keyword>
<dbReference type="InterPro" id="IPR019886">
    <property type="entry name" value="Na_symporter_ssu"/>
</dbReference>
<proteinExistence type="predicted"/>
<keyword evidence="1" id="KW-1133">Transmembrane helix</keyword>
<keyword evidence="1" id="KW-0812">Transmembrane</keyword>
<reference evidence="4" key="1">
    <citation type="submission" date="2018-09" db="EMBL/GenBank/DDBJ databases">
        <authorList>
            <person name="Zhu H."/>
        </authorList>
    </citation>
    <scope>NUCLEOTIDE SEQUENCE [LARGE SCALE GENOMIC DNA]</scope>
    <source>
        <strain evidence="4">K1R23-30</strain>
    </source>
</reference>
<sequence length="91" mass="10681">MDAQTVLYRRALYWRRVRRFTGVLIAIWFSMTFGLTFFARELSGFTILGWPFSFYMAGQGLTVLYLVIVAVYMQHMSRLDRLLDDEPADAE</sequence>
<dbReference type="RefSeq" id="WP_119767818.1">
    <property type="nucleotide sequence ID" value="NZ_QYUO01000001.1"/>
</dbReference>